<evidence type="ECO:0000256" key="2">
    <source>
        <dbReference type="SAM" id="MobiDB-lite"/>
    </source>
</evidence>
<dbReference type="RefSeq" id="WP_313764510.1">
    <property type="nucleotide sequence ID" value="NZ_BAAAVH010000091.1"/>
</dbReference>
<evidence type="ECO:0000259" key="3">
    <source>
        <dbReference type="Pfam" id="PF08327"/>
    </source>
</evidence>
<dbReference type="EMBL" id="JBHSOD010000073">
    <property type="protein sequence ID" value="MFC5890139.1"/>
    <property type="molecule type" value="Genomic_DNA"/>
</dbReference>
<evidence type="ECO:0000256" key="1">
    <source>
        <dbReference type="ARBA" id="ARBA00006817"/>
    </source>
</evidence>
<comment type="similarity">
    <text evidence="1">Belongs to the AHA1 family.</text>
</comment>
<accession>A0ABW1FB61</accession>
<feature type="domain" description="Activator of Hsp90 ATPase homologue 1/2-like C-terminal" evidence="3">
    <location>
        <begin position="53"/>
        <end position="164"/>
    </location>
</feature>
<gene>
    <name evidence="4" type="ORF">ACFP0N_34810</name>
</gene>
<dbReference type="Pfam" id="PF08327">
    <property type="entry name" value="AHSA1"/>
    <property type="match status" value="1"/>
</dbReference>
<evidence type="ECO:0000313" key="4">
    <source>
        <dbReference type="EMBL" id="MFC5890139.1"/>
    </source>
</evidence>
<evidence type="ECO:0000313" key="5">
    <source>
        <dbReference type="Proteomes" id="UP001596067"/>
    </source>
</evidence>
<reference evidence="5" key="1">
    <citation type="journal article" date="2019" name="Int. J. Syst. Evol. Microbiol.">
        <title>The Global Catalogue of Microorganisms (GCM) 10K type strain sequencing project: providing services to taxonomists for standard genome sequencing and annotation.</title>
        <authorList>
            <consortium name="The Broad Institute Genomics Platform"/>
            <consortium name="The Broad Institute Genome Sequencing Center for Infectious Disease"/>
            <person name="Wu L."/>
            <person name="Ma J."/>
        </authorList>
    </citation>
    <scope>NUCLEOTIDE SEQUENCE [LARGE SCALE GENOMIC DNA]</scope>
    <source>
        <strain evidence="5">CGMCC 4.1469</strain>
    </source>
</reference>
<organism evidence="4 5">
    <name type="scientific">Kitasatospora aburaviensis</name>
    <dbReference type="NCBI Taxonomy" id="67265"/>
    <lineage>
        <taxon>Bacteria</taxon>
        <taxon>Bacillati</taxon>
        <taxon>Actinomycetota</taxon>
        <taxon>Actinomycetes</taxon>
        <taxon>Kitasatosporales</taxon>
        <taxon>Streptomycetaceae</taxon>
        <taxon>Kitasatospora</taxon>
    </lineage>
</organism>
<dbReference type="InterPro" id="IPR023393">
    <property type="entry name" value="START-like_dom_sf"/>
</dbReference>
<protein>
    <submittedName>
        <fullName evidence="4">SRPBCC domain-containing protein</fullName>
    </submittedName>
</protein>
<dbReference type="Proteomes" id="UP001596067">
    <property type="component" value="Unassembled WGS sequence"/>
</dbReference>
<name>A0ABW1FB61_9ACTN</name>
<dbReference type="SUPFAM" id="SSF55961">
    <property type="entry name" value="Bet v1-like"/>
    <property type="match status" value="1"/>
</dbReference>
<feature type="region of interest" description="Disordered" evidence="2">
    <location>
        <begin position="1"/>
        <end position="37"/>
    </location>
</feature>
<feature type="compositionally biased region" description="Low complexity" evidence="2">
    <location>
        <begin position="7"/>
        <end position="19"/>
    </location>
</feature>
<comment type="caution">
    <text evidence="4">The sequence shown here is derived from an EMBL/GenBank/DDBJ whole genome shotgun (WGS) entry which is preliminary data.</text>
</comment>
<keyword evidence="5" id="KW-1185">Reference proteome</keyword>
<dbReference type="Gene3D" id="3.30.530.20">
    <property type="match status" value="1"/>
</dbReference>
<proteinExistence type="inferred from homology"/>
<dbReference type="InterPro" id="IPR013538">
    <property type="entry name" value="ASHA1/2-like_C"/>
</dbReference>
<dbReference type="CDD" id="cd07814">
    <property type="entry name" value="SRPBCC_CalC_Aha1-like"/>
    <property type="match status" value="1"/>
</dbReference>
<sequence>MAGERPTAGPAEGTSAGTAEGAGAGVADGAGERPVGLTRDAGFQIGVSRTLPHPPEAVWSLLTSPEGAALWLGPGARLTDRVGGRLTAADGSGGELRSLHAGSRIRLTWQPAGRSGSTTVQVTVTPSGSGTVLRFHQERLADPEERSRQREHWRAVIDAVAAELAPR</sequence>